<organism evidence="4 5">
    <name type="scientific">Protea cynaroides</name>
    <dbReference type="NCBI Taxonomy" id="273540"/>
    <lineage>
        <taxon>Eukaryota</taxon>
        <taxon>Viridiplantae</taxon>
        <taxon>Streptophyta</taxon>
        <taxon>Embryophyta</taxon>
        <taxon>Tracheophyta</taxon>
        <taxon>Spermatophyta</taxon>
        <taxon>Magnoliopsida</taxon>
        <taxon>Proteales</taxon>
        <taxon>Proteaceae</taxon>
        <taxon>Protea</taxon>
    </lineage>
</organism>
<proteinExistence type="predicted"/>
<evidence type="ECO:0000256" key="2">
    <source>
        <dbReference type="SAM" id="Phobius"/>
    </source>
</evidence>
<feature type="domain" description="Sialate O-acetylesterase" evidence="3">
    <location>
        <begin position="46"/>
        <end position="273"/>
    </location>
</feature>
<accession>A0A9Q0K9G0</accession>
<evidence type="ECO:0000313" key="5">
    <source>
        <dbReference type="Proteomes" id="UP001141806"/>
    </source>
</evidence>
<dbReference type="InterPro" id="IPR052940">
    <property type="entry name" value="Carb_Esterase_6"/>
</dbReference>
<keyword evidence="5" id="KW-1185">Reference proteome</keyword>
<dbReference type="AlphaFoldDB" id="A0A9Q0K9G0"/>
<keyword evidence="2" id="KW-0472">Membrane</keyword>
<keyword evidence="2" id="KW-1133">Transmembrane helix</keyword>
<dbReference type="InterPro" id="IPR005181">
    <property type="entry name" value="SASA"/>
</dbReference>
<gene>
    <name evidence="4" type="ORF">NE237_018173</name>
</gene>
<sequence length="294" mass="31640">MSIVNFTSENKLLFSISMSILFWLLFMALAGMRRMALPASGLDLNNIFILAGQSNMAGRGGVVDNNWDGIVPTQCEPNPSVFRLNARLSWVEAAEPLHADIDVNKTCGIGPGMAFANEVKSKDSSAGVVGLVPCAVGGTTITEWMKGSHLYEQMVSRARSSLKEGGTIRAILWFQGESDTVNRSDAEAYKGRMETLIADWRADLNSPMLQVIQVALASGMGPFVGIVREAQLGIELPKVKCVDAMGLPLQADGLHLTTAAQVSLGQLLAAAFLNDDTPPTLSTSNARKRCYPFF</sequence>
<keyword evidence="2" id="KW-0812">Transmembrane</keyword>
<dbReference type="Proteomes" id="UP001141806">
    <property type="component" value="Unassembled WGS sequence"/>
</dbReference>
<evidence type="ECO:0000259" key="3">
    <source>
        <dbReference type="Pfam" id="PF03629"/>
    </source>
</evidence>
<feature type="transmembrane region" description="Helical" evidence="2">
    <location>
        <begin position="12"/>
        <end position="32"/>
    </location>
</feature>
<protein>
    <recommendedName>
        <fullName evidence="3">Sialate O-acetylesterase domain-containing protein</fullName>
    </recommendedName>
</protein>
<evidence type="ECO:0000313" key="4">
    <source>
        <dbReference type="EMBL" id="KAJ4966324.1"/>
    </source>
</evidence>
<comment type="caution">
    <text evidence="4">The sequence shown here is derived from an EMBL/GenBank/DDBJ whole genome shotgun (WGS) entry which is preliminary data.</text>
</comment>
<evidence type="ECO:0000256" key="1">
    <source>
        <dbReference type="ARBA" id="ARBA00022801"/>
    </source>
</evidence>
<dbReference type="InterPro" id="IPR036514">
    <property type="entry name" value="SGNH_hydro_sf"/>
</dbReference>
<dbReference type="EMBL" id="JAMYWD010000007">
    <property type="protein sequence ID" value="KAJ4966324.1"/>
    <property type="molecule type" value="Genomic_DNA"/>
</dbReference>
<dbReference type="PANTHER" id="PTHR31988">
    <property type="entry name" value="ESTERASE, PUTATIVE (DUF303)-RELATED"/>
    <property type="match status" value="1"/>
</dbReference>
<dbReference type="Gene3D" id="3.40.50.1110">
    <property type="entry name" value="SGNH hydrolase"/>
    <property type="match status" value="1"/>
</dbReference>
<dbReference type="OrthoDB" id="42638at2759"/>
<reference evidence="4" key="1">
    <citation type="journal article" date="2023" name="Plant J.">
        <title>The genome of the king protea, Protea cynaroides.</title>
        <authorList>
            <person name="Chang J."/>
            <person name="Duong T.A."/>
            <person name="Schoeman C."/>
            <person name="Ma X."/>
            <person name="Roodt D."/>
            <person name="Barker N."/>
            <person name="Li Z."/>
            <person name="Van de Peer Y."/>
            <person name="Mizrachi E."/>
        </authorList>
    </citation>
    <scope>NUCLEOTIDE SEQUENCE</scope>
    <source>
        <tissue evidence="4">Young leaves</tissue>
    </source>
</reference>
<dbReference type="GO" id="GO:0016787">
    <property type="term" value="F:hydrolase activity"/>
    <property type="evidence" value="ECO:0007669"/>
    <property type="project" value="UniProtKB-KW"/>
</dbReference>
<dbReference type="SUPFAM" id="SSF52266">
    <property type="entry name" value="SGNH hydrolase"/>
    <property type="match status" value="1"/>
</dbReference>
<dbReference type="PANTHER" id="PTHR31988:SF15">
    <property type="entry name" value="ESTERASE, PUTATIVE (DUF303)-RELATED"/>
    <property type="match status" value="1"/>
</dbReference>
<dbReference type="Pfam" id="PF03629">
    <property type="entry name" value="SASA"/>
    <property type="match status" value="1"/>
</dbReference>
<keyword evidence="1" id="KW-0378">Hydrolase</keyword>
<name>A0A9Q0K9G0_9MAGN</name>